<evidence type="ECO:0000256" key="1">
    <source>
        <dbReference type="SAM" id="SignalP"/>
    </source>
</evidence>
<dbReference type="Proteomes" id="UP000320386">
    <property type="component" value="Chromosome"/>
</dbReference>
<dbReference type="PROSITE" id="PS00018">
    <property type="entry name" value="EF_HAND_1"/>
    <property type="match status" value="1"/>
</dbReference>
<reference evidence="2 3" key="1">
    <citation type="submission" date="2019-02" db="EMBL/GenBank/DDBJ databases">
        <title>Deep-cultivation of Planctomycetes and their phenomic and genomic characterization uncovers novel biology.</title>
        <authorList>
            <person name="Wiegand S."/>
            <person name="Jogler M."/>
            <person name="Boedeker C."/>
            <person name="Pinto D."/>
            <person name="Vollmers J."/>
            <person name="Rivas-Marin E."/>
            <person name="Kohn T."/>
            <person name="Peeters S.H."/>
            <person name="Heuer A."/>
            <person name="Rast P."/>
            <person name="Oberbeckmann S."/>
            <person name="Bunk B."/>
            <person name="Jeske O."/>
            <person name="Meyerdierks A."/>
            <person name="Storesund J.E."/>
            <person name="Kallscheuer N."/>
            <person name="Luecker S."/>
            <person name="Lage O.M."/>
            <person name="Pohl T."/>
            <person name="Merkel B.J."/>
            <person name="Hornburger P."/>
            <person name="Mueller R.-W."/>
            <person name="Bruemmer F."/>
            <person name="Labrenz M."/>
            <person name="Spormann A.M."/>
            <person name="Op den Camp H."/>
            <person name="Overmann J."/>
            <person name="Amann R."/>
            <person name="Jetten M.S.M."/>
            <person name="Mascher T."/>
            <person name="Medema M.H."/>
            <person name="Devos D.P."/>
            <person name="Kaster A.-K."/>
            <person name="Ovreas L."/>
            <person name="Rohde M."/>
            <person name="Galperin M.Y."/>
            <person name="Jogler C."/>
        </authorList>
    </citation>
    <scope>NUCLEOTIDE SEQUENCE [LARGE SCALE GENOMIC DNA]</scope>
    <source>
        <strain evidence="2 3">Pan265</strain>
    </source>
</reference>
<dbReference type="AlphaFoldDB" id="A0A518BU86"/>
<feature type="chain" id="PRO_5022024593" description="PEP-CTERM protein-sorting domain-containing protein" evidence="1">
    <location>
        <begin position="26"/>
        <end position="381"/>
    </location>
</feature>
<dbReference type="InterPro" id="IPR018247">
    <property type="entry name" value="EF_Hand_1_Ca_BS"/>
</dbReference>
<dbReference type="OrthoDB" id="295180at2"/>
<evidence type="ECO:0000313" key="3">
    <source>
        <dbReference type="Proteomes" id="UP000320386"/>
    </source>
</evidence>
<sequence length="381" mass="40139" precursor="true">MTANATRTALATVGACLALGSNASAGLVTFDPVDWYFLGTSLVVHPEWAGEGTLYSIVSLGNDNGAAQSAATNQTNFANNRFTPDAAFLGTDDTTTAGNLYKFAFQLRNDQQASTDGTDDQWGLAHRIRIGGTDSVPIVQFQIFDNGRVQYNDGGGSVNAVSESGNNFDLDDATGRFIDVEGYIDIDAGTYQISFDGVLQGTDLGLYSNPSDFGQVTFQWGPSNSAPDYRQISIDNLEIAAVDDLPGLAGDFNMNGILDAGDIDLLVENLGDPAYDLNGDDVADQLDMDLLVTDDDFLGTLYGDANLDKSVDLLDLSALASNFDAASGWAGGNFNTDTQVDLLDLSMLASNFGNTPAAPEPTSAAIAALILGLATLRRRIG</sequence>
<keyword evidence="3" id="KW-1185">Reference proteome</keyword>
<dbReference type="RefSeq" id="WP_145444714.1">
    <property type="nucleotide sequence ID" value="NZ_CP036280.1"/>
</dbReference>
<evidence type="ECO:0008006" key="4">
    <source>
        <dbReference type="Google" id="ProtNLM"/>
    </source>
</evidence>
<dbReference type="InterPro" id="IPR036439">
    <property type="entry name" value="Dockerin_dom_sf"/>
</dbReference>
<dbReference type="EMBL" id="CP036280">
    <property type="protein sequence ID" value="QDU70549.1"/>
    <property type="molecule type" value="Genomic_DNA"/>
</dbReference>
<evidence type="ECO:0000313" key="2">
    <source>
        <dbReference type="EMBL" id="QDU70549.1"/>
    </source>
</evidence>
<gene>
    <name evidence="2" type="ORF">Pan265_03770</name>
</gene>
<dbReference type="SUPFAM" id="SSF63446">
    <property type="entry name" value="Type I dockerin domain"/>
    <property type="match status" value="1"/>
</dbReference>
<feature type="signal peptide" evidence="1">
    <location>
        <begin position="1"/>
        <end position="25"/>
    </location>
</feature>
<protein>
    <recommendedName>
        <fullName evidence="4">PEP-CTERM protein-sorting domain-containing protein</fullName>
    </recommendedName>
</protein>
<dbReference type="GO" id="GO:0000272">
    <property type="term" value="P:polysaccharide catabolic process"/>
    <property type="evidence" value="ECO:0007669"/>
    <property type="project" value="InterPro"/>
</dbReference>
<dbReference type="Gene3D" id="1.10.1330.10">
    <property type="entry name" value="Dockerin domain"/>
    <property type="match status" value="1"/>
</dbReference>
<proteinExistence type="predicted"/>
<dbReference type="KEGG" id="mcad:Pan265_03770"/>
<organism evidence="2 3">
    <name type="scientific">Mucisphaera calidilacus</name>
    <dbReference type="NCBI Taxonomy" id="2527982"/>
    <lineage>
        <taxon>Bacteria</taxon>
        <taxon>Pseudomonadati</taxon>
        <taxon>Planctomycetota</taxon>
        <taxon>Phycisphaerae</taxon>
        <taxon>Phycisphaerales</taxon>
        <taxon>Phycisphaeraceae</taxon>
        <taxon>Mucisphaera</taxon>
    </lineage>
</organism>
<keyword evidence="1" id="KW-0732">Signal</keyword>
<name>A0A518BU86_9BACT</name>
<accession>A0A518BU86</accession>